<dbReference type="InterPro" id="IPR031322">
    <property type="entry name" value="Shikimate/glucono_kinase"/>
</dbReference>
<comment type="caution">
    <text evidence="1">The sequence shown here is derived from an EMBL/GenBank/DDBJ whole genome shotgun (WGS) entry which is preliminary data.</text>
</comment>
<dbReference type="InterPro" id="IPR027417">
    <property type="entry name" value="P-loop_NTPase"/>
</dbReference>
<dbReference type="Proteomes" id="UP000014387">
    <property type="component" value="Unassembled WGS sequence"/>
</dbReference>
<dbReference type="RefSeq" id="WP_016443566.1">
    <property type="nucleotide sequence ID" value="NZ_KE150266.1"/>
</dbReference>
<evidence type="ECO:0000313" key="1">
    <source>
        <dbReference type="EMBL" id="EPD30454.1"/>
    </source>
</evidence>
<dbReference type="AlphaFoldDB" id="A0A9W5VW25"/>
<evidence type="ECO:0008006" key="3">
    <source>
        <dbReference type="Google" id="ProtNLM"/>
    </source>
</evidence>
<accession>A0A9W5VW25</accession>
<dbReference type="EMBL" id="AGWN01000001">
    <property type="protein sequence ID" value="EPD30454.1"/>
    <property type="molecule type" value="Genomic_DNA"/>
</dbReference>
<name>A0A9W5VW25_9ACTO</name>
<protein>
    <recommendedName>
        <fullName evidence="3">Shikimate kinase</fullName>
    </recommendedName>
</protein>
<dbReference type="OrthoDB" id="3256983at2"/>
<dbReference type="PRINTS" id="PR01100">
    <property type="entry name" value="SHIKIMTKNASE"/>
</dbReference>
<gene>
    <name evidence="1" type="ORF">HMPREF9238_00197</name>
</gene>
<dbReference type="Gene3D" id="3.40.50.300">
    <property type="entry name" value="P-loop containing nucleotide triphosphate hydrolases"/>
    <property type="match status" value="1"/>
</dbReference>
<dbReference type="Pfam" id="PF01202">
    <property type="entry name" value="SKI"/>
    <property type="match status" value="1"/>
</dbReference>
<evidence type="ECO:0000313" key="2">
    <source>
        <dbReference type="Proteomes" id="UP000014387"/>
    </source>
</evidence>
<proteinExistence type="predicted"/>
<organism evidence="1 2">
    <name type="scientific">Gleimia europaea ACS-120-V-Col10b</name>
    <dbReference type="NCBI Taxonomy" id="883069"/>
    <lineage>
        <taxon>Bacteria</taxon>
        <taxon>Bacillati</taxon>
        <taxon>Actinomycetota</taxon>
        <taxon>Actinomycetes</taxon>
        <taxon>Actinomycetales</taxon>
        <taxon>Actinomycetaceae</taxon>
        <taxon>Gleimia</taxon>
    </lineage>
</organism>
<sequence>MASKIILIGVSGAGKSDIARAISTESGLELHDFAASFESLIGEDDSQFLVRRGEAEYEDAALQVAMDLLNREGVITLAPGVVRTLKVGEKLRELRAEGALVVELFADISTLMRRTGLNAPRSVALGPTRKIFTDMVSTHRADFAGLADLVIDTSLSKPEHVAARVLAFDS</sequence>
<dbReference type="SUPFAM" id="SSF52540">
    <property type="entry name" value="P-loop containing nucleoside triphosphate hydrolases"/>
    <property type="match status" value="1"/>
</dbReference>
<reference evidence="1 2" key="1">
    <citation type="submission" date="2013-05" db="EMBL/GenBank/DDBJ databases">
        <title>The Genome Sequence of Actinomyces europaeus ACS-120-V-COL10B.</title>
        <authorList>
            <consortium name="The Broad Institute Genomics Platform"/>
            <person name="Earl A."/>
            <person name="Ward D."/>
            <person name="Feldgarden M."/>
            <person name="Gevers D."/>
            <person name="Saerens B."/>
            <person name="Vaneechoutte M."/>
            <person name="Walker B."/>
            <person name="Young S."/>
            <person name="Zeng Q."/>
            <person name="Gargeya S."/>
            <person name="Fitzgerald M."/>
            <person name="Haas B."/>
            <person name="Abouelleil A."/>
            <person name="Allen A.W."/>
            <person name="Alvarado L."/>
            <person name="Arachchi H.M."/>
            <person name="Berlin A.M."/>
            <person name="Chapman S.B."/>
            <person name="Gainer-Dewar J."/>
            <person name="Goldberg J."/>
            <person name="Griggs A."/>
            <person name="Gujja S."/>
            <person name="Hansen M."/>
            <person name="Howarth C."/>
            <person name="Imamovic A."/>
            <person name="Ireland A."/>
            <person name="Larimer J."/>
            <person name="McCowan C."/>
            <person name="Murphy C."/>
            <person name="Pearson M."/>
            <person name="Poon T.W."/>
            <person name="Priest M."/>
            <person name="Roberts A."/>
            <person name="Saif S."/>
            <person name="Shea T."/>
            <person name="Sisk P."/>
            <person name="Sykes S."/>
            <person name="Wortman J."/>
            <person name="Nusbaum C."/>
            <person name="Birren B."/>
        </authorList>
    </citation>
    <scope>NUCLEOTIDE SEQUENCE [LARGE SCALE GENOMIC DNA]</scope>
    <source>
        <strain evidence="1 2">ACS-120-V-Col10b</strain>
    </source>
</reference>
<keyword evidence="2" id="KW-1185">Reference proteome</keyword>